<name>A0A1W1YCE5_9FLAO</name>
<dbReference type="Proteomes" id="UP000192393">
    <property type="component" value="Unassembled WGS sequence"/>
</dbReference>
<feature type="transmembrane region" description="Helical" evidence="1">
    <location>
        <begin position="87"/>
        <end position="104"/>
    </location>
</feature>
<evidence type="ECO:0000313" key="3">
    <source>
        <dbReference type="Proteomes" id="UP000192393"/>
    </source>
</evidence>
<gene>
    <name evidence="2" type="ORF">SAMN06296427_101215</name>
</gene>
<feature type="transmembrane region" description="Helical" evidence="1">
    <location>
        <begin position="6"/>
        <end position="26"/>
    </location>
</feature>
<feature type="transmembrane region" description="Helical" evidence="1">
    <location>
        <begin position="194"/>
        <end position="217"/>
    </location>
</feature>
<dbReference type="EMBL" id="FWXS01000001">
    <property type="protein sequence ID" value="SMC33418.1"/>
    <property type="molecule type" value="Genomic_DNA"/>
</dbReference>
<dbReference type="AlphaFoldDB" id="A0A1W1YCE5"/>
<feature type="transmembrane region" description="Helical" evidence="1">
    <location>
        <begin position="283"/>
        <end position="304"/>
    </location>
</feature>
<feature type="transmembrane region" description="Helical" evidence="1">
    <location>
        <begin position="116"/>
        <end position="142"/>
    </location>
</feature>
<evidence type="ECO:0000256" key="1">
    <source>
        <dbReference type="SAM" id="Phobius"/>
    </source>
</evidence>
<sequence length="313" mass="36558">MLAKLLSGKSFFIQIILGLLFIVLFADQFYNGKMAFRNDFVGVTAFLLVVVLTYLFFLTSKLFKSAGLPLWFFIIWFFVFSGISTDSRISISLFVCTILFWRMIHAEEKSDSKNYAFDVGICLSISSFFYPPSIFLIVLILFNYLYMQSLNFRVMLLFTLGFVLPLAVGLQIVYLTDNQHWLTEIREYFYIDFWGNWDIISLIPVGLLLIITWFDHVSHSGTQDINKRHIYFLFFLYFINWLIILVIFGGKNINLLAVLGLPVSVFLARYVQYMNSKVWKEVILWGFLAVMAGFYFRIEIIKIYNDLLGNVAF</sequence>
<dbReference type="RefSeq" id="WP_084015429.1">
    <property type="nucleotide sequence ID" value="NZ_FWXS01000001.1"/>
</dbReference>
<evidence type="ECO:0008006" key="4">
    <source>
        <dbReference type="Google" id="ProtNLM"/>
    </source>
</evidence>
<feature type="transmembrane region" description="Helical" evidence="1">
    <location>
        <begin position="38"/>
        <end position="57"/>
    </location>
</feature>
<keyword evidence="1" id="KW-1133">Transmembrane helix</keyword>
<feature type="transmembrane region" description="Helical" evidence="1">
    <location>
        <begin position="63"/>
        <end position="80"/>
    </location>
</feature>
<dbReference type="Pfam" id="PF19992">
    <property type="entry name" value="DUF6427"/>
    <property type="match status" value="1"/>
</dbReference>
<keyword evidence="1" id="KW-0812">Transmembrane</keyword>
<accession>A0A1W1YCE5</accession>
<reference evidence="2 3" key="1">
    <citation type="submission" date="2017-04" db="EMBL/GenBank/DDBJ databases">
        <authorList>
            <person name="Afonso C.L."/>
            <person name="Miller P.J."/>
            <person name="Scott M.A."/>
            <person name="Spackman E."/>
            <person name="Goraichik I."/>
            <person name="Dimitrov K.M."/>
            <person name="Suarez D.L."/>
            <person name="Swayne D.E."/>
        </authorList>
    </citation>
    <scope>NUCLEOTIDE SEQUENCE [LARGE SCALE GENOMIC DNA]</scope>
    <source>
        <strain evidence="2 3">CGMCC 1.12708</strain>
    </source>
</reference>
<feature type="transmembrane region" description="Helical" evidence="1">
    <location>
        <begin position="154"/>
        <end position="174"/>
    </location>
</feature>
<dbReference type="InterPro" id="IPR045625">
    <property type="entry name" value="DUF6427"/>
</dbReference>
<keyword evidence="1" id="KW-0472">Membrane</keyword>
<keyword evidence="3" id="KW-1185">Reference proteome</keyword>
<organism evidence="2 3">
    <name type="scientific">Moheibacter sediminis</name>
    <dbReference type="NCBI Taxonomy" id="1434700"/>
    <lineage>
        <taxon>Bacteria</taxon>
        <taxon>Pseudomonadati</taxon>
        <taxon>Bacteroidota</taxon>
        <taxon>Flavobacteriia</taxon>
        <taxon>Flavobacteriales</taxon>
        <taxon>Weeksellaceae</taxon>
        <taxon>Moheibacter</taxon>
    </lineage>
</organism>
<feature type="transmembrane region" description="Helical" evidence="1">
    <location>
        <begin position="229"/>
        <end position="247"/>
    </location>
</feature>
<protein>
    <recommendedName>
        <fullName evidence="4">EpsG family protein</fullName>
    </recommendedName>
</protein>
<feature type="transmembrane region" description="Helical" evidence="1">
    <location>
        <begin position="253"/>
        <end position="271"/>
    </location>
</feature>
<proteinExistence type="predicted"/>
<evidence type="ECO:0000313" key="2">
    <source>
        <dbReference type="EMBL" id="SMC33418.1"/>
    </source>
</evidence>